<evidence type="ECO:0000256" key="11">
    <source>
        <dbReference type="ARBA" id="ARBA00023204"/>
    </source>
</evidence>
<keyword evidence="5 15" id="KW-0053">Apoptosis</keyword>
<keyword evidence="10 15" id="KW-0156">Chromatin regulator</keyword>
<evidence type="ECO:0000256" key="10">
    <source>
        <dbReference type="ARBA" id="ARBA00022853"/>
    </source>
</evidence>
<keyword evidence="11 15" id="KW-0234">DNA repair</keyword>
<keyword evidence="17" id="KW-1185">Reference proteome</keyword>
<dbReference type="GeneID" id="591774"/>
<protein>
    <recommendedName>
        <fullName evidence="2 15">BRISC and BRCA1-A complex member 2</fullName>
    </recommendedName>
</protein>
<evidence type="ECO:0000313" key="17">
    <source>
        <dbReference type="Proteomes" id="UP000007110"/>
    </source>
</evidence>
<dbReference type="CTD" id="9577"/>
<evidence type="ECO:0000256" key="3">
    <source>
        <dbReference type="ARBA" id="ARBA00022490"/>
    </source>
</evidence>
<proteinExistence type="inferred from homology"/>
<dbReference type="GO" id="GO:0006325">
    <property type="term" value="P:chromatin organization"/>
    <property type="evidence" value="ECO:0007669"/>
    <property type="project" value="UniProtKB-UniRule"/>
</dbReference>
<dbReference type="GO" id="GO:0007095">
    <property type="term" value="P:mitotic G2 DNA damage checkpoint signaling"/>
    <property type="evidence" value="ECO:0007669"/>
    <property type="project" value="UniProtKB-UniRule"/>
</dbReference>
<dbReference type="GO" id="GO:0010212">
    <property type="term" value="P:response to ionizing radiation"/>
    <property type="evidence" value="ECO:0007669"/>
    <property type="project" value="UniProtKB-UniRule"/>
</dbReference>
<evidence type="ECO:0000256" key="14">
    <source>
        <dbReference type="ARBA" id="ARBA00025766"/>
    </source>
</evidence>
<evidence type="ECO:0000256" key="5">
    <source>
        <dbReference type="ARBA" id="ARBA00022703"/>
    </source>
</evidence>
<evidence type="ECO:0000256" key="6">
    <source>
        <dbReference type="ARBA" id="ARBA00022737"/>
    </source>
</evidence>
<keyword evidence="13 15" id="KW-0131">Cell cycle</keyword>
<keyword evidence="3 15" id="KW-0963">Cytoplasm</keyword>
<evidence type="ECO:0000256" key="8">
    <source>
        <dbReference type="ARBA" id="ARBA00022776"/>
    </source>
</evidence>
<dbReference type="GO" id="GO:0031593">
    <property type="term" value="F:polyubiquitin modification-dependent protein binding"/>
    <property type="evidence" value="ECO:0007669"/>
    <property type="project" value="UniProtKB-UniRule"/>
</dbReference>
<dbReference type="AlphaFoldDB" id="A0A7M7RHH1"/>
<dbReference type="Pfam" id="PF06113">
    <property type="entry name" value="BRE"/>
    <property type="match status" value="1"/>
</dbReference>
<evidence type="ECO:0000256" key="12">
    <source>
        <dbReference type="ARBA" id="ARBA00023242"/>
    </source>
</evidence>
<dbReference type="CDD" id="cd23664">
    <property type="entry name" value="BRE"/>
    <property type="match status" value="1"/>
</dbReference>
<comment type="subunit">
    <text evidence="15">Component of the ARISC complex. Component of the BRCA1-A complex. Component of the BRISC complex. Binds polyubiquitin.</text>
</comment>
<dbReference type="GO" id="GO:0006302">
    <property type="term" value="P:double-strand break repair"/>
    <property type="evidence" value="ECO:0000318"/>
    <property type="project" value="GO_Central"/>
</dbReference>
<dbReference type="GO" id="GO:0051301">
    <property type="term" value="P:cell division"/>
    <property type="evidence" value="ECO:0007669"/>
    <property type="project" value="UniProtKB-UniRule"/>
</dbReference>
<dbReference type="RefSeq" id="XP_796419.3">
    <property type="nucleotide sequence ID" value="XM_791326.5"/>
</dbReference>
<dbReference type="KEGG" id="spu:591774"/>
<evidence type="ECO:0000256" key="7">
    <source>
        <dbReference type="ARBA" id="ARBA00022763"/>
    </source>
</evidence>
<dbReference type="PANTHER" id="PTHR15189">
    <property type="entry name" value="BRISC AND BRCA1-A COMPLEX MEMBER 2"/>
    <property type="match status" value="1"/>
</dbReference>
<evidence type="ECO:0000313" key="16">
    <source>
        <dbReference type="EnsemblMetazoa" id="XP_796419"/>
    </source>
</evidence>
<dbReference type="GO" id="GO:0045739">
    <property type="term" value="P:positive regulation of DNA repair"/>
    <property type="evidence" value="ECO:0007669"/>
    <property type="project" value="UniProtKB-UniRule"/>
</dbReference>
<name>A0A7M7RHH1_STRPU</name>
<keyword evidence="9 15" id="KW-0833">Ubl conjugation pathway</keyword>
<dbReference type="Proteomes" id="UP000007110">
    <property type="component" value="Unassembled WGS sequence"/>
</dbReference>
<keyword evidence="8 15" id="KW-0498">Mitosis</keyword>
<keyword evidence="7 15" id="KW-0227">DNA damage</keyword>
<organism evidence="16 17">
    <name type="scientific">Strongylocentrotus purpuratus</name>
    <name type="common">Purple sea urchin</name>
    <dbReference type="NCBI Taxonomy" id="7668"/>
    <lineage>
        <taxon>Eukaryota</taxon>
        <taxon>Metazoa</taxon>
        <taxon>Echinodermata</taxon>
        <taxon>Eleutherozoa</taxon>
        <taxon>Echinozoa</taxon>
        <taxon>Echinoidea</taxon>
        <taxon>Euechinoidea</taxon>
        <taxon>Echinacea</taxon>
        <taxon>Camarodonta</taxon>
        <taxon>Echinidea</taxon>
        <taxon>Strongylocentrotidae</taxon>
        <taxon>Strongylocentrotus</taxon>
    </lineage>
</organism>
<dbReference type="GO" id="GO:0070552">
    <property type="term" value="C:BRISC complex"/>
    <property type="evidence" value="ECO:0007669"/>
    <property type="project" value="UniProtKB-UniRule"/>
</dbReference>
<evidence type="ECO:0000256" key="13">
    <source>
        <dbReference type="ARBA" id="ARBA00023306"/>
    </source>
</evidence>
<dbReference type="EnsemblMetazoa" id="XM_791326">
    <property type="protein sequence ID" value="XP_796419"/>
    <property type="gene ID" value="LOC591774"/>
</dbReference>
<comment type="function">
    <text evidence="15">May play a role in homeostasis or cellular differentiation in cells of neural, epithelial and germline origins. May also act as a death receptor-associated anti-apoptotic protein, which inhibits the mitochondrial apoptotic pathway.</text>
</comment>
<dbReference type="InParanoid" id="A0A7M7RHH1"/>
<dbReference type="OrthoDB" id="538811at2759"/>
<dbReference type="GO" id="GO:0006915">
    <property type="term" value="P:apoptotic process"/>
    <property type="evidence" value="ECO:0007669"/>
    <property type="project" value="UniProtKB-UniRule"/>
</dbReference>
<keyword evidence="12 15" id="KW-0539">Nucleus</keyword>
<dbReference type="GO" id="GO:0005737">
    <property type="term" value="C:cytoplasm"/>
    <property type="evidence" value="ECO:0007669"/>
    <property type="project" value="UniProtKB-SubCell"/>
</dbReference>
<sequence>MSGGIGILSFLDPDLSCYVDALYQPDGELGVLGGTIRVVEPKCGRITQNPRNSCDRFKVIIPYAGNSLTWQVIFDSLHPSLPPDFIFDVHDRAFAPDLEELKCLVNWDHTEPKSLVFVIRELLSQYKKYQERLLGSNARLQFEYVSLVETSHFTDVEVHQVQKTSYARDTVVNFLIKLPVDFKDIPAYLIKDNPGDDIAILLVSFQGIDGNKASPQLFLSPRVERALGGSSSLRIPAFSNRGHLTEYTGLILELLQNLVEQVVKGYQKRKEFVAALISHYGRSCLEFDSEGYSKASFLFELQEFHFILHVRIPSFFPREQPEFVFQSVYHTTSSGKPFQAVVANYPYSPRWSGNEMAERAKVYMEQYIQDFKRASVTSGRFT</sequence>
<dbReference type="OMA" id="AGSTWRH"/>
<comment type="subcellular location">
    <subcellularLocation>
        <location evidence="15">Cytoplasm</location>
    </subcellularLocation>
    <subcellularLocation>
        <location evidence="1 15">Nucleus</location>
    </subcellularLocation>
    <text evidence="15">Localizes at sites of DNA damage at double-strand breaks (DSBs).</text>
</comment>
<keyword evidence="4 15" id="KW-0132">Cell division</keyword>
<dbReference type="GO" id="GO:0070531">
    <property type="term" value="C:BRCA1-A complex"/>
    <property type="evidence" value="ECO:0000318"/>
    <property type="project" value="GO_Central"/>
</dbReference>
<dbReference type="InterPro" id="IPR010358">
    <property type="entry name" value="BRE"/>
</dbReference>
<comment type="similarity">
    <text evidence="14 15">Belongs to the BABAM2 family.</text>
</comment>
<keyword evidence="6" id="KW-0677">Repeat</keyword>
<reference evidence="17" key="1">
    <citation type="submission" date="2015-02" db="EMBL/GenBank/DDBJ databases">
        <title>Genome sequencing for Strongylocentrotus purpuratus.</title>
        <authorList>
            <person name="Murali S."/>
            <person name="Liu Y."/>
            <person name="Vee V."/>
            <person name="English A."/>
            <person name="Wang M."/>
            <person name="Skinner E."/>
            <person name="Han Y."/>
            <person name="Muzny D.M."/>
            <person name="Worley K.C."/>
            <person name="Gibbs R.A."/>
        </authorList>
    </citation>
    <scope>NUCLEOTIDE SEQUENCE</scope>
</reference>
<comment type="domain">
    <text evidence="15">Contains 2 ubiquitin-conjugating enzyme family-like (UEV-like) regions. These regions lack the critical Cys residues required for ubiquitination but retain the ability to bind ubiquitin.</text>
</comment>
<evidence type="ECO:0000256" key="4">
    <source>
        <dbReference type="ARBA" id="ARBA00022618"/>
    </source>
</evidence>
<evidence type="ECO:0000256" key="9">
    <source>
        <dbReference type="ARBA" id="ARBA00022786"/>
    </source>
</evidence>
<evidence type="ECO:0000256" key="1">
    <source>
        <dbReference type="ARBA" id="ARBA00004123"/>
    </source>
</evidence>
<reference evidence="16" key="2">
    <citation type="submission" date="2021-01" db="UniProtKB">
        <authorList>
            <consortium name="EnsemblMetazoa"/>
        </authorList>
    </citation>
    <scope>IDENTIFICATION</scope>
</reference>
<evidence type="ECO:0000256" key="2">
    <source>
        <dbReference type="ARBA" id="ARBA00019438"/>
    </source>
</evidence>
<dbReference type="FunCoup" id="A0A7M7RHH1">
    <property type="interactions" value="1012"/>
</dbReference>
<accession>A0A7M7RHH1</accession>
<evidence type="ECO:0000256" key="15">
    <source>
        <dbReference type="RuleBase" id="RU368019"/>
    </source>
</evidence>
<dbReference type="PANTHER" id="PTHR15189:SF7">
    <property type="entry name" value="BRISC AND BRCA1-A COMPLEX MEMBER 2"/>
    <property type="match status" value="1"/>
</dbReference>